<dbReference type="InterPro" id="IPR020339">
    <property type="entry name" value="C20orf85-like"/>
</dbReference>
<keyword evidence="1" id="KW-1185">Reference proteome</keyword>
<dbReference type="AlphaFoldDB" id="A0A1W4W7V6"/>
<reference evidence="2" key="1">
    <citation type="submission" date="2025-08" db="UniProtKB">
        <authorList>
            <consortium name="RefSeq"/>
        </authorList>
    </citation>
    <scope>IDENTIFICATION</scope>
    <source>
        <tissue evidence="2">Entire body</tissue>
    </source>
</reference>
<dbReference type="GeneID" id="108733483"/>
<gene>
    <name evidence="2" type="primary">LOC108733483</name>
</gene>
<organism evidence="1 2">
    <name type="scientific">Agrilus planipennis</name>
    <name type="common">Emerald ash borer</name>
    <name type="synonym">Agrilus marcopoli</name>
    <dbReference type="NCBI Taxonomy" id="224129"/>
    <lineage>
        <taxon>Eukaryota</taxon>
        <taxon>Metazoa</taxon>
        <taxon>Ecdysozoa</taxon>
        <taxon>Arthropoda</taxon>
        <taxon>Hexapoda</taxon>
        <taxon>Insecta</taxon>
        <taxon>Pterygota</taxon>
        <taxon>Neoptera</taxon>
        <taxon>Endopterygota</taxon>
        <taxon>Coleoptera</taxon>
        <taxon>Polyphaga</taxon>
        <taxon>Elateriformia</taxon>
        <taxon>Buprestoidea</taxon>
        <taxon>Buprestidae</taxon>
        <taxon>Agrilinae</taxon>
        <taxon>Agrilus</taxon>
    </lineage>
</organism>
<dbReference type="OrthoDB" id="10031946at2759"/>
<sequence>MPKGLSMVAADQLWKAYVVSEDNSKDAWTNKWNWILEEYEKLHQQLTEVSAKADNIPKKAPDQRSLKPFPNSVNHEYGWISAKPDFRLEKYGPDIMQAMPLPKSD</sequence>
<protein>
    <submittedName>
        <fullName evidence="2">Uncharacterized protein LOC108733483 isoform X2</fullName>
    </submittedName>
</protein>
<dbReference type="InParanoid" id="A0A1W4W7V6"/>
<accession>A0A1W4W7V6</accession>
<dbReference type="PANTHER" id="PTHR31909">
    <property type="entry name" value="CHROMOSOME 20 ORF85 FAMILY MEMBER"/>
    <property type="match status" value="1"/>
</dbReference>
<dbReference type="RefSeq" id="XP_018320169.1">
    <property type="nucleotide sequence ID" value="XM_018464667.1"/>
</dbReference>
<dbReference type="Pfam" id="PF14945">
    <property type="entry name" value="LLC1"/>
    <property type="match status" value="1"/>
</dbReference>
<evidence type="ECO:0000313" key="1">
    <source>
        <dbReference type="Proteomes" id="UP000192223"/>
    </source>
</evidence>
<proteinExistence type="predicted"/>
<dbReference type="Proteomes" id="UP000192223">
    <property type="component" value="Unplaced"/>
</dbReference>
<dbReference type="PANTHER" id="PTHR31909:SF3">
    <property type="entry name" value="SIMILAR TO PROTEIN C20ORF85 HOMOLOG"/>
    <property type="match status" value="1"/>
</dbReference>
<name>A0A1W4W7V6_AGRPL</name>
<evidence type="ECO:0000313" key="2">
    <source>
        <dbReference type="RefSeq" id="XP_018320169.1"/>
    </source>
</evidence>